<name>A0A844Y1X2_9SPHN</name>
<protein>
    <submittedName>
        <fullName evidence="1">Uncharacterized protein</fullName>
    </submittedName>
</protein>
<sequence length="85" mass="9664">MEATRLQDRRQLDELMAAAKSCPKCDGRMEEGFGVDRGYGENHVAGWHPGKPDTRWWGLKANRKSVLAISKFRCNKCGYLESYAN</sequence>
<organism evidence="1 2">
    <name type="scientific">Qipengyuania gaetbuli</name>
    <dbReference type="NCBI Taxonomy" id="266952"/>
    <lineage>
        <taxon>Bacteria</taxon>
        <taxon>Pseudomonadati</taxon>
        <taxon>Pseudomonadota</taxon>
        <taxon>Alphaproteobacteria</taxon>
        <taxon>Sphingomonadales</taxon>
        <taxon>Erythrobacteraceae</taxon>
        <taxon>Qipengyuania</taxon>
    </lineage>
</organism>
<accession>A0A844Y1X2</accession>
<evidence type="ECO:0000313" key="2">
    <source>
        <dbReference type="Proteomes" id="UP000444185"/>
    </source>
</evidence>
<gene>
    <name evidence="1" type="ORF">GRI42_08895</name>
</gene>
<proteinExistence type="predicted"/>
<comment type="caution">
    <text evidence="1">The sequence shown here is derived from an EMBL/GenBank/DDBJ whole genome shotgun (WGS) entry which is preliminary data.</text>
</comment>
<dbReference type="Proteomes" id="UP000444185">
    <property type="component" value="Unassembled WGS sequence"/>
</dbReference>
<dbReference type="EMBL" id="WTYF01000004">
    <property type="protein sequence ID" value="MXO51417.1"/>
    <property type="molecule type" value="Genomic_DNA"/>
</dbReference>
<keyword evidence="2" id="KW-1185">Reference proteome</keyword>
<reference evidence="1 2" key="1">
    <citation type="submission" date="2019-12" db="EMBL/GenBank/DDBJ databases">
        <title>Genomic-based taxomic classification of the family Erythrobacteraceae.</title>
        <authorList>
            <person name="Xu L."/>
        </authorList>
    </citation>
    <scope>NUCLEOTIDE SEQUENCE [LARGE SCALE GENOMIC DNA]</scope>
    <source>
        <strain evidence="1 2">DSM 16225</strain>
    </source>
</reference>
<evidence type="ECO:0000313" key="1">
    <source>
        <dbReference type="EMBL" id="MXO51417.1"/>
    </source>
</evidence>
<dbReference type="AlphaFoldDB" id="A0A844Y1X2"/>